<evidence type="ECO:0000256" key="2">
    <source>
        <dbReference type="ARBA" id="ARBA00002695"/>
    </source>
</evidence>
<dbReference type="PANTHER" id="PTHR43822">
    <property type="entry name" value="HOMOACONITASE, MITOCHONDRIAL-RELATED"/>
    <property type="match status" value="1"/>
</dbReference>
<keyword evidence="11 12" id="KW-0100">Branched-chain amino acid biosynthesis</keyword>
<keyword evidence="9 12" id="KW-0411">Iron-sulfur</keyword>
<sequence length="467" mass="50358">MGMTLAEKVWADHLVRKGDDGAPDLLYIDLMLMHEVTSPQAFEGLRLAGRAPRHVDQLIATEDHNTPTVDIDRPNPDETSATQLTTLEKNCREFGVRLHPLGDADQGIVHAFAPMLGLTQPGMTIVCGDSHTSTHGAFGALAFGIGTSEVEHVMATQTLSLKPFKTMAINIEGDLPSDVSAKDIILAIIAKIGTGGGQGYVLEYRGKAIENLSMDARMTICNMSIEAGARAGMIAPDETTFAYLKDRPHAPKGELWDQAVEYWKTLRTDDDAQFDAEVTLRAEDLEPFITWGTNPGQGVPISAAVPSPEDFADATERAAAERALEYMGLEAGTPIRDIPVDTVFIGSCTNGRIEDLRIAAEIMKGHKKADSIHRVLVVPASSRIRLQAEEEGLDQIFKDFGAEWRNAGCSMCLGMNPDKLVVGERSISTSNRNFEGRQGKGSRTHLASPAVAAATAIRGTISTPADL</sequence>
<feature type="domain" description="Aconitase/3-isopropylmalate dehydratase large subunit alpha/beta/alpha" evidence="13">
    <location>
        <begin position="7"/>
        <end position="459"/>
    </location>
</feature>
<dbReference type="PROSITE" id="PS00450">
    <property type="entry name" value="ACONITASE_1"/>
    <property type="match status" value="1"/>
</dbReference>
<dbReference type="Gene3D" id="3.30.499.10">
    <property type="entry name" value="Aconitase, domain 3"/>
    <property type="match status" value="2"/>
</dbReference>
<comment type="caution">
    <text evidence="14">The sequence shown here is derived from an EMBL/GenBank/DDBJ whole genome shotgun (WGS) entry which is preliminary data.</text>
</comment>
<dbReference type="GO" id="GO:0009098">
    <property type="term" value="P:L-leucine biosynthetic process"/>
    <property type="evidence" value="ECO:0007669"/>
    <property type="project" value="UniProtKB-UniRule"/>
</dbReference>
<evidence type="ECO:0000259" key="13">
    <source>
        <dbReference type="Pfam" id="PF00330"/>
    </source>
</evidence>
<dbReference type="NCBIfam" id="NF004016">
    <property type="entry name" value="PRK05478.1"/>
    <property type="match status" value="1"/>
</dbReference>
<evidence type="ECO:0000256" key="8">
    <source>
        <dbReference type="ARBA" id="ARBA00023004"/>
    </source>
</evidence>
<dbReference type="InterPro" id="IPR015931">
    <property type="entry name" value="Acnase/IPM_dHydase_lsu_aba_1/3"/>
</dbReference>
<gene>
    <name evidence="12" type="primary">leuC</name>
    <name evidence="14" type="ORF">CGZ88_1284</name>
</gene>
<evidence type="ECO:0000256" key="5">
    <source>
        <dbReference type="ARBA" id="ARBA00022485"/>
    </source>
</evidence>
<dbReference type="RefSeq" id="WP_101671427.1">
    <property type="nucleotide sequence ID" value="NZ_NMYC01000005.1"/>
</dbReference>
<dbReference type="UniPathway" id="UPA00048">
    <property type="reaction ID" value="UER00071"/>
</dbReference>
<feature type="binding site" evidence="12">
    <location>
        <position position="412"/>
    </location>
    <ligand>
        <name>[4Fe-4S] cluster</name>
        <dbReference type="ChEBI" id="CHEBI:49883"/>
    </ligand>
</feature>
<evidence type="ECO:0000313" key="15">
    <source>
        <dbReference type="Proteomes" id="UP000234935"/>
    </source>
</evidence>
<dbReference type="InterPro" id="IPR036008">
    <property type="entry name" value="Aconitase_4Fe-4S_dom"/>
</dbReference>
<evidence type="ECO:0000256" key="7">
    <source>
        <dbReference type="ARBA" id="ARBA00022723"/>
    </source>
</evidence>
<evidence type="ECO:0000256" key="1">
    <source>
        <dbReference type="ARBA" id="ARBA00000491"/>
    </source>
</evidence>
<dbReference type="SUPFAM" id="SSF53732">
    <property type="entry name" value="Aconitase iron-sulfur domain"/>
    <property type="match status" value="1"/>
</dbReference>
<organism evidence="14 15">
    <name type="scientific">Bifidobacterium anseris</name>
    <dbReference type="NCBI Taxonomy" id="2020963"/>
    <lineage>
        <taxon>Bacteria</taxon>
        <taxon>Bacillati</taxon>
        <taxon>Actinomycetota</taxon>
        <taxon>Actinomycetes</taxon>
        <taxon>Bifidobacteriales</taxon>
        <taxon>Bifidobacteriaceae</taxon>
        <taxon>Bifidobacterium</taxon>
    </lineage>
</organism>
<dbReference type="NCBIfam" id="TIGR00170">
    <property type="entry name" value="leuC"/>
    <property type="match status" value="1"/>
</dbReference>
<keyword evidence="7 12" id="KW-0479">Metal-binding</keyword>
<keyword evidence="6 12" id="KW-0028">Amino-acid biosynthesis</keyword>
<evidence type="ECO:0000256" key="12">
    <source>
        <dbReference type="HAMAP-Rule" id="MF_01026"/>
    </source>
</evidence>
<dbReference type="PRINTS" id="PR00415">
    <property type="entry name" value="ACONITASE"/>
</dbReference>
<dbReference type="HAMAP" id="MF_01026">
    <property type="entry name" value="LeuC_type1"/>
    <property type="match status" value="1"/>
</dbReference>
<dbReference type="Proteomes" id="UP000234935">
    <property type="component" value="Unassembled WGS sequence"/>
</dbReference>
<dbReference type="EC" id="4.2.1.33" evidence="12"/>
<keyword evidence="10 12" id="KW-0456">Lyase</keyword>
<dbReference type="InterPro" id="IPR018136">
    <property type="entry name" value="Aconitase_4Fe-4S_BS"/>
</dbReference>
<keyword evidence="5 12" id="KW-0004">4Fe-4S</keyword>
<proteinExistence type="inferred from homology"/>
<dbReference type="AlphaFoldDB" id="A0A2N5IXW7"/>
<evidence type="ECO:0000256" key="9">
    <source>
        <dbReference type="ARBA" id="ARBA00023014"/>
    </source>
</evidence>
<dbReference type="GO" id="GO:0046872">
    <property type="term" value="F:metal ion binding"/>
    <property type="evidence" value="ECO:0007669"/>
    <property type="project" value="UniProtKB-KW"/>
</dbReference>
<dbReference type="GO" id="GO:0003861">
    <property type="term" value="F:3-isopropylmalate dehydratase activity"/>
    <property type="evidence" value="ECO:0007669"/>
    <property type="project" value="UniProtKB-UniRule"/>
</dbReference>
<dbReference type="Pfam" id="PF00330">
    <property type="entry name" value="Aconitase"/>
    <property type="match status" value="1"/>
</dbReference>
<comment type="similarity">
    <text evidence="12">Belongs to the aconitase/IPM isomerase family. LeuC type 1 subfamily.</text>
</comment>
<dbReference type="InterPro" id="IPR033941">
    <property type="entry name" value="IPMI_cat"/>
</dbReference>
<evidence type="ECO:0000256" key="4">
    <source>
        <dbReference type="ARBA" id="ARBA00022430"/>
    </source>
</evidence>
<dbReference type="GO" id="GO:0051539">
    <property type="term" value="F:4 iron, 4 sulfur cluster binding"/>
    <property type="evidence" value="ECO:0007669"/>
    <property type="project" value="UniProtKB-KW"/>
</dbReference>
<dbReference type="GO" id="GO:0016853">
    <property type="term" value="F:isomerase activity"/>
    <property type="evidence" value="ECO:0007669"/>
    <property type="project" value="UniProtKB-KW"/>
</dbReference>
<dbReference type="UniPathway" id="UPA00946"/>
<evidence type="ECO:0000256" key="3">
    <source>
        <dbReference type="ARBA" id="ARBA00004729"/>
    </source>
</evidence>
<dbReference type="EMBL" id="NMYC01000005">
    <property type="protein sequence ID" value="PLS26799.1"/>
    <property type="molecule type" value="Genomic_DNA"/>
</dbReference>
<protein>
    <recommendedName>
        <fullName evidence="12">3-isopropylmalate dehydratase large subunit</fullName>
        <ecNumber evidence="12">4.2.1.33</ecNumber>
    </recommendedName>
    <alternativeName>
        <fullName evidence="12">Alpha-IPM isomerase</fullName>
        <shortName evidence="12">IPMI</shortName>
    </alternativeName>
    <alternativeName>
        <fullName evidence="12">Isopropylmalate isomerase</fullName>
    </alternativeName>
</protein>
<comment type="function">
    <text evidence="2 12">Catalyzes the isomerization between 2-isopropylmalate and 3-isopropylmalate, via the formation of 2-isopropylmaleate.</text>
</comment>
<name>A0A2N5IXW7_9BIFI</name>
<accession>A0A2N5IXW7</accession>
<comment type="catalytic activity">
    <reaction evidence="1 12">
        <text>(2R,3S)-3-isopropylmalate = (2S)-2-isopropylmalate</text>
        <dbReference type="Rhea" id="RHEA:32287"/>
        <dbReference type="ChEBI" id="CHEBI:1178"/>
        <dbReference type="ChEBI" id="CHEBI:35121"/>
        <dbReference type="EC" id="4.2.1.33"/>
    </reaction>
</comment>
<dbReference type="PANTHER" id="PTHR43822:SF9">
    <property type="entry name" value="3-ISOPROPYLMALATE DEHYDRATASE"/>
    <property type="match status" value="1"/>
</dbReference>
<feature type="binding site" evidence="12">
    <location>
        <position position="409"/>
    </location>
    <ligand>
        <name>[4Fe-4S] cluster</name>
        <dbReference type="ChEBI" id="CHEBI:49883"/>
    </ligand>
</feature>
<dbReference type="InterPro" id="IPR004430">
    <property type="entry name" value="3-IsopropMal_deHydase_lsu"/>
</dbReference>
<comment type="cofactor">
    <cofactor evidence="12">
        <name>[4Fe-4S] cluster</name>
        <dbReference type="ChEBI" id="CHEBI:49883"/>
    </cofactor>
    <text evidence="12">Binds 1 [4Fe-4S] cluster per subunit.</text>
</comment>
<feature type="binding site" evidence="12">
    <location>
        <position position="348"/>
    </location>
    <ligand>
        <name>[4Fe-4S] cluster</name>
        <dbReference type="ChEBI" id="CHEBI:49883"/>
    </ligand>
</feature>
<keyword evidence="4 12" id="KW-0432">Leucine biosynthesis</keyword>
<dbReference type="PROSITE" id="PS01244">
    <property type="entry name" value="ACONITASE_2"/>
    <property type="match status" value="1"/>
</dbReference>
<evidence type="ECO:0000313" key="14">
    <source>
        <dbReference type="EMBL" id="PLS26799.1"/>
    </source>
</evidence>
<dbReference type="FunFam" id="3.30.499.10:FF:000007">
    <property type="entry name" value="3-isopropylmalate dehydratase large subunit"/>
    <property type="match status" value="1"/>
</dbReference>
<dbReference type="InterPro" id="IPR050067">
    <property type="entry name" value="IPM_dehydratase_rel_enz"/>
</dbReference>
<keyword evidence="14" id="KW-0413">Isomerase</keyword>
<evidence type="ECO:0000256" key="11">
    <source>
        <dbReference type="ARBA" id="ARBA00023304"/>
    </source>
</evidence>
<dbReference type="InterPro" id="IPR001030">
    <property type="entry name" value="Acoase/IPM_deHydtase_lsu_aba"/>
</dbReference>
<evidence type="ECO:0000256" key="10">
    <source>
        <dbReference type="ARBA" id="ARBA00023239"/>
    </source>
</evidence>
<dbReference type="NCBIfam" id="NF009116">
    <property type="entry name" value="PRK12466.1"/>
    <property type="match status" value="1"/>
</dbReference>
<keyword evidence="15" id="KW-1185">Reference proteome</keyword>
<comment type="subunit">
    <text evidence="12">Heterodimer of LeuC and LeuD.</text>
</comment>
<reference evidence="14 15" key="1">
    <citation type="submission" date="2017-07" db="EMBL/GenBank/DDBJ databases">
        <title>Bifidobacterium novel species.</title>
        <authorList>
            <person name="Lugli G.A."/>
            <person name="Milani C."/>
            <person name="Duranti S."/>
            <person name="Mangifesta M."/>
        </authorList>
    </citation>
    <scope>NUCLEOTIDE SEQUENCE [LARGE SCALE GENOMIC DNA]</scope>
    <source>
        <strain evidence="15">Goo31D</strain>
    </source>
</reference>
<evidence type="ECO:0000256" key="6">
    <source>
        <dbReference type="ARBA" id="ARBA00022605"/>
    </source>
</evidence>
<dbReference type="CDD" id="cd01583">
    <property type="entry name" value="IPMI"/>
    <property type="match status" value="1"/>
</dbReference>
<dbReference type="OrthoDB" id="9802769at2"/>
<keyword evidence="8 12" id="KW-0408">Iron</keyword>
<comment type="pathway">
    <text evidence="3 12">Amino-acid biosynthesis; L-leucine biosynthesis; L-leucine from 3-methyl-2-oxobutanoate: step 2/4.</text>
</comment>